<sequence>MEFSCTAQQTEGRVVLTVVGDVDMSAHEQFLADVEPWASGTTDVVLDCSGVTFMDSMGLRVLVLLRQRAADNGHEFVLRSPSQPVTRVMEAAGVSELFTATSADSGAGAEPLT</sequence>
<gene>
    <name evidence="4" type="ORF">GCM10009838_34130</name>
</gene>
<dbReference type="EMBL" id="BAAAQM010000017">
    <property type="protein sequence ID" value="GAA1971870.1"/>
    <property type="molecule type" value="Genomic_DNA"/>
</dbReference>
<keyword evidence="5" id="KW-1185">Reference proteome</keyword>
<dbReference type="Proteomes" id="UP001499854">
    <property type="component" value="Unassembled WGS sequence"/>
</dbReference>
<dbReference type="RefSeq" id="WP_344658011.1">
    <property type="nucleotide sequence ID" value="NZ_BAAAQM010000017.1"/>
</dbReference>
<dbReference type="PANTHER" id="PTHR33495">
    <property type="entry name" value="ANTI-SIGMA FACTOR ANTAGONIST TM_1081-RELATED-RELATED"/>
    <property type="match status" value="1"/>
</dbReference>
<evidence type="ECO:0000256" key="1">
    <source>
        <dbReference type="ARBA" id="ARBA00009013"/>
    </source>
</evidence>
<comment type="similarity">
    <text evidence="1 2">Belongs to the anti-sigma-factor antagonist family.</text>
</comment>
<dbReference type="SUPFAM" id="SSF52091">
    <property type="entry name" value="SpoIIaa-like"/>
    <property type="match status" value="1"/>
</dbReference>
<proteinExistence type="inferred from homology"/>
<dbReference type="Pfam" id="PF01740">
    <property type="entry name" value="STAS"/>
    <property type="match status" value="1"/>
</dbReference>
<dbReference type="NCBIfam" id="TIGR00377">
    <property type="entry name" value="ant_ant_sig"/>
    <property type="match status" value="1"/>
</dbReference>
<dbReference type="PROSITE" id="PS50801">
    <property type="entry name" value="STAS"/>
    <property type="match status" value="1"/>
</dbReference>
<dbReference type="InterPro" id="IPR002645">
    <property type="entry name" value="STAS_dom"/>
</dbReference>
<reference evidence="5" key="1">
    <citation type="journal article" date="2019" name="Int. J. Syst. Evol. Microbiol.">
        <title>The Global Catalogue of Microorganisms (GCM) 10K type strain sequencing project: providing services to taxonomists for standard genome sequencing and annotation.</title>
        <authorList>
            <consortium name="The Broad Institute Genomics Platform"/>
            <consortium name="The Broad Institute Genome Sequencing Center for Infectious Disease"/>
            <person name="Wu L."/>
            <person name="Ma J."/>
        </authorList>
    </citation>
    <scope>NUCLEOTIDE SEQUENCE [LARGE SCALE GENOMIC DNA]</scope>
    <source>
        <strain evidence="5">JCM 16013</strain>
    </source>
</reference>
<name>A0ABP5D0V1_9ACTN</name>
<feature type="domain" description="STAS" evidence="3">
    <location>
        <begin position="3"/>
        <end position="113"/>
    </location>
</feature>
<dbReference type="InterPro" id="IPR003658">
    <property type="entry name" value="Anti-sigma_ant"/>
</dbReference>
<evidence type="ECO:0000256" key="2">
    <source>
        <dbReference type="RuleBase" id="RU003749"/>
    </source>
</evidence>
<accession>A0ABP5D0V1</accession>
<dbReference type="InterPro" id="IPR036513">
    <property type="entry name" value="STAS_dom_sf"/>
</dbReference>
<evidence type="ECO:0000313" key="5">
    <source>
        <dbReference type="Proteomes" id="UP001499854"/>
    </source>
</evidence>
<evidence type="ECO:0000313" key="4">
    <source>
        <dbReference type="EMBL" id="GAA1971870.1"/>
    </source>
</evidence>
<dbReference type="CDD" id="cd07043">
    <property type="entry name" value="STAS_anti-anti-sigma_factors"/>
    <property type="match status" value="1"/>
</dbReference>
<evidence type="ECO:0000259" key="3">
    <source>
        <dbReference type="PROSITE" id="PS50801"/>
    </source>
</evidence>
<dbReference type="Gene3D" id="3.30.750.24">
    <property type="entry name" value="STAS domain"/>
    <property type="match status" value="1"/>
</dbReference>
<protein>
    <recommendedName>
        <fullName evidence="2">Anti-sigma factor antagonist</fullName>
    </recommendedName>
</protein>
<dbReference type="PANTHER" id="PTHR33495:SF2">
    <property type="entry name" value="ANTI-SIGMA FACTOR ANTAGONIST TM_1081-RELATED"/>
    <property type="match status" value="1"/>
</dbReference>
<organism evidence="4 5">
    <name type="scientific">Catenulispora subtropica</name>
    <dbReference type="NCBI Taxonomy" id="450798"/>
    <lineage>
        <taxon>Bacteria</taxon>
        <taxon>Bacillati</taxon>
        <taxon>Actinomycetota</taxon>
        <taxon>Actinomycetes</taxon>
        <taxon>Catenulisporales</taxon>
        <taxon>Catenulisporaceae</taxon>
        <taxon>Catenulispora</taxon>
    </lineage>
</organism>
<comment type="caution">
    <text evidence="4">The sequence shown here is derived from an EMBL/GenBank/DDBJ whole genome shotgun (WGS) entry which is preliminary data.</text>
</comment>